<name>A0A4Q9DVD7_9BACL</name>
<proteinExistence type="predicted"/>
<reference evidence="2 3" key="1">
    <citation type="submission" date="2019-02" db="EMBL/GenBank/DDBJ databases">
        <title>Paenibacillus sp. nov., isolated from surface-sterilized tissue of Thalictrum simplex L.</title>
        <authorList>
            <person name="Tuo L."/>
        </authorList>
    </citation>
    <scope>NUCLEOTIDE SEQUENCE [LARGE SCALE GENOMIC DNA]</scope>
    <source>
        <strain evidence="2 3">N2SHLJ1</strain>
    </source>
</reference>
<keyword evidence="1" id="KW-0812">Transmembrane</keyword>
<organism evidence="2 3">
    <name type="scientific">Paenibacillus thalictri</name>
    <dbReference type="NCBI Taxonomy" id="2527873"/>
    <lineage>
        <taxon>Bacteria</taxon>
        <taxon>Bacillati</taxon>
        <taxon>Bacillota</taxon>
        <taxon>Bacilli</taxon>
        <taxon>Bacillales</taxon>
        <taxon>Paenibacillaceae</taxon>
        <taxon>Paenibacillus</taxon>
    </lineage>
</organism>
<dbReference type="Proteomes" id="UP000293142">
    <property type="component" value="Unassembled WGS sequence"/>
</dbReference>
<evidence type="ECO:0000256" key="1">
    <source>
        <dbReference type="SAM" id="Phobius"/>
    </source>
</evidence>
<dbReference type="EMBL" id="SIRE01000006">
    <property type="protein sequence ID" value="TBL79930.1"/>
    <property type="molecule type" value="Genomic_DNA"/>
</dbReference>
<evidence type="ECO:0000313" key="3">
    <source>
        <dbReference type="Proteomes" id="UP000293142"/>
    </source>
</evidence>
<comment type="caution">
    <text evidence="2">The sequence shown here is derived from an EMBL/GenBank/DDBJ whole genome shotgun (WGS) entry which is preliminary data.</text>
</comment>
<feature type="transmembrane region" description="Helical" evidence="1">
    <location>
        <begin position="117"/>
        <end position="137"/>
    </location>
</feature>
<gene>
    <name evidence="2" type="ORF">EYB31_10090</name>
</gene>
<keyword evidence="1" id="KW-0472">Membrane</keyword>
<dbReference type="AlphaFoldDB" id="A0A4Q9DVD7"/>
<evidence type="ECO:0000313" key="2">
    <source>
        <dbReference type="EMBL" id="TBL79930.1"/>
    </source>
</evidence>
<feature type="transmembrane region" description="Helical" evidence="1">
    <location>
        <begin position="65"/>
        <end position="86"/>
    </location>
</feature>
<dbReference type="RefSeq" id="WP_131013176.1">
    <property type="nucleotide sequence ID" value="NZ_SIRE01000006.1"/>
</dbReference>
<feature type="transmembrane region" description="Helical" evidence="1">
    <location>
        <begin position="35"/>
        <end position="59"/>
    </location>
</feature>
<keyword evidence="1" id="KW-1133">Transmembrane helix</keyword>
<keyword evidence="3" id="KW-1185">Reference proteome</keyword>
<accession>A0A4Q9DVD7</accession>
<protein>
    <submittedName>
        <fullName evidence="2">Uncharacterized protein</fullName>
    </submittedName>
</protein>
<sequence>MESQTQTDLSQTKNFNETGVSKSISSSRPLGINEVWIKLAFWMKITAFLYLAFGVFQVFIGFVQFGFGTVVGIVQIIIFAVLIRLAKQINEMPDRPDDASLLQMNLKLLQYFRMQTLQIAGLFLSVVILVVTVVKFLSNWQWLIELIKWGKKLGGLLYYIEMGIDYIKNWFL</sequence>